<name>A0A2A4Z6B4_9PROT</name>
<dbReference type="InterPro" id="IPR016039">
    <property type="entry name" value="Thiolase-like"/>
</dbReference>
<dbReference type="EMBL" id="NVUS01000004">
    <property type="protein sequence ID" value="PCJ02567.1"/>
    <property type="molecule type" value="Genomic_DNA"/>
</dbReference>
<evidence type="ECO:0000256" key="1">
    <source>
        <dbReference type="SAM" id="Phobius"/>
    </source>
</evidence>
<proteinExistence type="predicted"/>
<reference key="1">
    <citation type="submission" date="2017-08" db="EMBL/GenBank/DDBJ databases">
        <title>A dynamic microbial community with high functional redundancy inhabits the cold, oxic subseafloor aquifer.</title>
        <authorList>
            <person name="Tully B.J."/>
            <person name="Wheat C.G."/>
            <person name="Glazer B.T."/>
            <person name="Huber J.A."/>
        </authorList>
    </citation>
    <scope>NUCLEOTIDE SEQUENCE [LARGE SCALE GENOMIC DNA]</scope>
</reference>
<dbReference type="CDD" id="cd00829">
    <property type="entry name" value="SCP-x_thiolase"/>
    <property type="match status" value="1"/>
</dbReference>
<keyword evidence="1" id="KW-0812">Transmembrane</keyword>
<gene>
    <name evidence="3" type="ORF">COB13_05085</name>
</gene>
<dbReference type="PANTHER" id="PTHR42870">
    <property type="entry name" value="ACETYL-COA C-ACETYLTRANSFERASE"/>
    <property type="match status" value="1"/>
</dbReference>
<dbReference type="Gene3D" id="3.40.47.10">
    <property type="match status" value="1"/>
</dbReference>
<dbReference type="Pfam" id="PF22691">
    <property type="entry name" value="Thiolase_C_1"/>
    <property type="match status" value="1"/>
</dbReference>
<reference evidence="3" key="2">
    <citation type="journal article" date="2018" name="ISME J.">
        <title>A dynamic microbial community with high functional redundancy inhabits the cold, oxic subseafloor aquifer.</title>
        <authorList>
            <person name="Tully B.J."/>
            <person name="Wheat C.G."/>
            <person name="Glazer B.T."/>
            <person name="Huber J.A."/>
        </authorList>
    </citation>
    <scope>NUCLEOTIDE SEQUENCE</scope>
    <source>
        <strain evidence="3">NORP83</strain>
    </source>
</reference>
<organism evidence="3">
    <name type="scientific">OCS116 cluster bacterium</name>
    <dbReference type="NCBI Taxonomy" id="2030921"/>
    <lineage>
        <taxon>Bacteria</taxon>
        <taxon>Pseudomonadati</taxon>
        <taxon>Pseudomonadota</taxon>
        <taxon>Alphaproteobacteria</taxon>
        <taxon>OCS116 cluster</taxon>
    </lineage>
</organism>
<comment type="caution">
    <text evidence="3">The sequence shown here is derived from an EMBL/GenBank/DDBJ whole genome shotgun (WGS) entry which is preliminary data.</text>
</comment>
<accession>A0A2A4Z6B4</accession>
<dbReference type="GO" id="GO:0016746">
    <property type="term" value="F:acyltransferase activity"/>
    <property type="evidence" value="ECO:0007669"/>
    <property type="project" value="InterPro"/>
</dbReference>
<feature type="domain" description="Thiolase C-terminal" evidence="2">
    <location>
        <begin position="117"/>
        <end position="231"/>
    </location>
</feature>
<evidence type="ECO:0000259" key="2">
    <source>
        <dbReference type="Pfam" id="PF22691"/>
    </source>
</evidence>
<protein>
    <recommendedName>
        <fullName evidence="2">Thiolase C-terminal domain-containing protein</fullName>
    </recommendedName>
</protein>
<dbReference type="AlphaFoldDB" id="A0A2A4Z6B4"/>
<dbReference type="SUPFAM" id="SSF53901">
    <property type="entry name" value="Thiolase-like"/>
    <property type="match status" value="2"/>
</dbReference>
<feature type="transmembrane region" description="Helical" evidence="1">
    <location>
        <begin position="265"/>
        <end position="285"/>
    </location>
</feature>
<dbReference type="InterPro" id="IPR055140">
    <property type="entry name" value="Thiolase_C_2"/>
</dbReference>
<dbReference type="PANTHER" id="PTHR42870:SF1">
    <property type="entry name" value="NON-SPECIFIC LIPID-TRANSFER PROTEIN-LIKE 2"/>
    <property type="match status" value="1"/>
</dbReference>
<keyword evidence="1" id="KW-1133">Transmembrane helix</keyword>
<evidence type="ECO:0000313" key="3">
    <source>
        <dbReference type="EMBL" id="PCJ02567.1"/>
    </source>
</evidence>
<keyword evidence="1" id="KW-0472">Membrane</keyword>
<sequence>MDVYGLQAKYHMKKYGSTPEQIAYAAAKNHNNGALNPKAHYRFEMTPEQVLADREISWPFTRSMCASMTDGAAAIIICSEAYLKTQTQSVKDRAICIRAALFTGGKYRSVSEPSLTHIAANKAYQKTGINPNQIDVAEIHDASSFCEIYQSEMLGFCEIGEGGEFIASGATKIGGTIPINTSAGLVSKGHPIGATGLSMTFELVTQLRGDAGKRQVKDAAIALQENGGGIIGMEEGRIDGAIAAAILLGMIQAFGQQYFAGWIELGTNLFLVVILVFRPQGLFALTQERTG</sequence>